<feature type="domain" description="REM-1" evidence="23">
    <location>
        <begin position="1"/>
        <end position="68"/>
    </location>
</feature>
<dbReference type="SUPFAM" id="SSF57889">
    <property type="entry name" value="Cysteine-rich domain"/>
    <property type="match status" value="2"/>
</dbReference>
<dbReference type="CDD" id="cd11620">
    <property type="entry name" value="HR1_PKC-like_2_fungi"/>
    <property type="match status" value="1"/>
</dbReference>
<feature type="domain" description="REM-1" evidence="23">
    <location>
        <begin position="112"/>
        <end position="189"/>
    </location>
</feature>
<dbReference type="SUPFAM" id="SSF46585">
    <property type="entry name" value="HR1 repeat"/>
    <property type="match status" value="2"/>
</dbReference>
<dbReference type="GO" id="GO:0007165">
    <property type="term" value="P:signal transduction"/>
    <property type="evidence" value="ECO:0007669"/>
    <property type="project" value="InterPro"/>
</dbReference>
<dbReference type="OrthoDB" id="63267at2759"/>
<dbReference type="Pfam" id="PF00433">
    <property type="entry name" value="Pkinase_C"/>
    <property type="match status" value="1"/>
</dbReference>
<dbReference type="Pfam" id="PF00130">
    <property type="entry name" value="C1_1"/>
    <property type="match status" value="2"/>
</dbReference>
<evidence type="ECO:0000259" key="20">
    <source>
        <dbReference type="PROSITE" id="PS50011"/>
    </source>
</evidence>
<keyword evidence="16" id="KW-0175">Coiled coil</keyword>
<dbReference type="PROSITE" id="PS00479">
    <property type="entry name" value="ZF_DAG_PE_1"/>
    <property type="match status" value="2"/>
</dbReference>
<evidence type="ECO:0000259" key="21">
    <source>
        <dbReference type="PROSITE" id="PS50081"/>
    </source>
</evidence>
<dbReference type="FunFam" id="1.10.510.10:FF:000101">
    <property type="entry name" value="Protein kinase C"/>
    <property type="match status" value="1"/>
</dbReference>
<evidence type="ECO:0000256" key="9">
    <source>
        <dbReference type="ARBA" id="ARBA00022771"/>
    </source>
</evidence>
<evidence type="ECO:0000256" key="17">
    <source>
        <dbReference type="PROSITE-ProRule" id="PRU10141"/>
    </source>
</evidence>
<dbReference type="FunFam" id="3.30.200.20:FF:000103">
    <property type="entry name" value="Protein kinase C"/>
    <property type="match status" value="1"/>
</dbReference>
<dbReference type="Gene3D" id="2.60.40.150">
    <property type="entry name" value="C2 domain"/>
    <property type="match status" value="1"/>
</dbReference>
<evidence type="ECO:0000256" key="16">
    <source>
        <dbReference type="PROSITE-ProRule" id="PRU01207"/>
    </source>
</evidence>
<dbReference type="PROSITE" id="PS51860">
    <property type="entry name" value="REM_1"/>
    <property type="match status" value="2"/>
</dbReference>
<dbReference type="GO" id="GO:0030447">
    <property type="term" value="P:filamentous growth"/>
    <property type="evidence" value="ECO:0007669"/>
    <property type="project" value="UniProtKB-ARBA"/>
</dbReference>
<keyword evidence="5" id="KW-0808">Transferase</keyword>
<dbReference type="InterPro" id="IPR002219">
    <property type="entry name" value="PKC_DAG/PE"/>
</dbReference>
<dbReference type="Gene3D" id="1.10.510.10">
    <property type="entry name" value="Transferase(Phosphotransferase) domain 1"/>
    <property type="match status" value="1"/>
</dbReference>
<dbReference type="CDD" id="cd20822">
    <property type="entry name" value="C1_ScPKC1-like_rpt1"/>
    <property type="match status" value="1"/>
</dbReference>
<dbReference type="Pfam" id="PF00168">
    <property type="entry name" value="C2"/>
    <property type="match status" value="1"/>
</dbReference>
<dbReference type="Pfam" id="PF02185">
    <property type="entry name" value="HR1"/>
    <property type="match status" value="2"/>
</dbReference>
<feature type="compositionally biased region" description="Low complexity" evidence="18">
    <location>
        <begin position="693"/>
        <end position="705"/>
    </location>
</feature>
<dbReference type="GO" id="GO:0009272">
    <property type="term" value="P:fungal-type cell wall biogenesis"/>
    <property type="evidence" value="ECO:0007669"/>
    <property type="project" value="InterPro"/>
</dbReference>
<feature type="binding site" evidence="17">
    <location>
        <position position="774"/>
    </location>
    <ligand>
        <name>ATP</name>
        <dbReference type="ChEBI" id="CHEBI:30616"/>
    </ligand>
</feature>
<dbReference type="InterPro" id="IPR017441">
    <property type="entry name" value="Protein_kinase_ATP_BS"/>
</dbReference>
<dbReference type="FunFam" id="3.30.60.20:FF:000034">
    <property type="entry name" value="Protein kinase C"/>
    <property type="match status" value="1"/>
</dbReference>
<evidence type="ECO:0000256" key="6">
    <source>
        <dbReference type="ARBA" id="ARBA00022723"/>
    </source>
</evidence>
<keyword evidence="6" id="KW-0479">Metal-binding</keyword>
<dbReference type="SMART" id="SM00239">
    <property type="entry name" value="C2"/>
    <property type="match status" value="1"/>
</dbReference>
<dbReference type="InterPro" id="IPR000961">
    <property type="entry name" value="AGC-kinase_C"/>
</dbReference>
<dbReference type="GO" id="GO:0005524">
    <property type="term" value="F:ATP binding"/>
    <property type="evidence" value="ECO:0007669"/>
    <property type="project" value="UniProtKB-UniRule"/>
</dbReference>
<dbReference type="Gene3D" id="3.30.60.20">
    <property type="match status" value="2"/>
</dbReference>
<organism evidence="24 25">
    <name type="scientific">Eeniella nana</name>
    <name type="common">Yeast</name>
    <name type="synonym">Brettanomyces nanus</name>
    <dbReference type="NCBI Taxonomy" id="13502"/>
    <lineage>
        <taxon>Eukaryota</taxon>
        <taxon>Fungi</taxon>
        <taxon>Dikarya</taxon>
        <taxon>Ascomycota</taxon>
        <taxon>Saccharomycotina</taxon>
        <taxon>Pichiomycetes</taxon>
        <taxon>Pichiales</taxon>
        <taxon>Pichiaceae</taxon>
        <taxon>Brettanomyces</taxon>
    </lineage>
</organism>
<evidence type="ECO:0000259" key="22">
    <source>
        <dbReference type="PROSITE" id="PS51285"/>
    </source>
</evidence>
<feature type="compositionally biased region" description="Polar residues" evidence="18">
    <location>
        <begin position="322"/>
        <end position="354"/>
    </location>
</feature>
<dbReference type="SMART" id="SM00133">
    <property type="entry name" value="S_TK_X"/>
    <property type="match status" value="1"/>
</dbReference>
<comment type="catalytic activity">
    <reaction evidence="13">
        <text>L-threonyl-[protein] + ATP = O-phospho-L-threonyl-[protein] + ADP + H(+)</text>
        <dbReference type="Rhea" id="RHEA:46608"/>
        <dbReference type="Rhea" id="RHEA-COMP:11060"/>
        <dbReference type="Rhea" id="RHEA-COMP:11605"/>
        <dbReference type="ChEBI" id="CHEBI:15378"/>
        <dbReference type="ChEBI" id="CHEBI:30013"/>
        <dbReference type="ChEBI" id="CHEBI:30616"/>
        <dbReference type="ChEBI" id="CHEBI:61977"/>
        <dbReference type="ChEBI" id="CHEBI:456216"/>
        <dbReference type="EC" id="2.7.11.13"/>
    </reaction>
</comment>
<dbReference type="GO" id="GO:0004697">
    <property type="term" value="F:diacylglycerol-dependent serine/threonine kinase activity"/>
    <property type="evidence" value="ECO:0007669"/>
    <property type="project" value="UniProtKB-EC"/>
</dbReference>
<dbReference type="PANTHER" id="PTHR24351">
    <property type="entry name" value="RIBOSOMAL PROTEIN S6 KINASE"/>
    <property type="match status" value="1"/>
</dbReference>
<evidence type="ECO:0000256" key="11">
    <source>
        <dbReference type="ARBA" id="ARBA00022833"/>
    </source>
</evidence>
<keyword evidence="4" id="KW-0597">Phosphoprotein</keyword>
<reference evidence="24" key="1">
    <citation type="submission" date="2020-10" db="EMBL/GenBank/DDBJ databases">
        <authorList>
            <person name="Roach M.J.R."/>
        </authorList>
    </citation>
    <scope>NUCLEOTIDE SEQUENCE</scope>
    <source>
        <strain evidence="24">CBS 1945</strain>
    </source>
</reference>
<dbReference type="FunFam" id="3.30.60.20:FF:000014">
    <property type="entry name" value="Protein kinase C"/>
    <property type="match status" value="1"/>
</dbReference>
<dbReference type="CDD" id="cd05570">
    <property type="entry name" value="STKc_PKC"/>
    <property type="match status" value="1"/>
</dbReference>
<feature type="region of interest" description="Disordered" evidence="18">
    <location>
        <begin position="661"/>
        <end position="705"/>
    </location>
</feature>
<dbReference type="InterPro" id="IPR000719">
    <property type="entry name" value="Prot_kinase_dom"/>
</dbReference>
<feature type="compositionally biased region" description="Basic and acidic residues" evidence="18">
    <location>
        <begin position="677"/>
        <end position="689"/>
    </location>
</feature>
<feature type="domain" description="AGC-kinase C-terminal" evidence="22">
    <location>
        <begin position="1005"/>
        <end position="1072"/>
    </location>
</feature>
<dbReference type="PROSITE" id="PS00108">
    <property type="entry name" value="PROTEIN_KINASE_ST"/>
    <property type="match status" value="1"/>
</dbReference>
<evidence type="ECO:0000256" key="2">
    <source>
        <dbReference type="ARBA" id="ARBA00012429"/>
    </source>
</evidence>
<evidence type="ECO:0000256" key="1">
    <source>
        <dbReference type="ARBA" id="ARBA00005490"/>
    </source>
</evidence>
<dbReference type="Gene3D" id="3.30.200.20">
    <property type="entry name" value="Phosphorylase Kinase, domain 1"/>
    <property type="match status" value="1"/>
</dbReference>
<feature type="region of interest" description="Disordered" evidence="18">
    <location>
        <begin position="569"/>
        <end position="600"/>
    </location>
</feature>
<evidence type="ECO:0000256" key="7">
    <source>
        <dbReference type="ARBA" id="ARBA00022737"/>
    </source>
</evidence>
<dbReference type="EC" id="2.7.11.13" evidence="2"/>
<evidence type="ECO:0000256" key="8">
    <source>
        <dbReference type="ARBA" id="ARBA00022741"/>
    </source>
</evidence>
<evidence type="ECO:0000256" key="10">
    <source>
        <dbReference type="ARBA" id="ARBA00022777"/>
    </source>
</evidence>
<evidence type="ECO:0000256" key="13">
    <source>
        <dbReference type="ARBA" id="ARBA00047272"/>
    </source>
</evidence>
<dbReference type="GO" id="GO:0008270">
    <property type="term" value="F:zinc ion binding"/>
    <property type="evidence" value="ECO:0007669"/>
    <property type="project" value="UniProtKB-KW"/>
</dbReference>
<accession>A0A875S000</accession>
<evidence type="ECO:0000256" key="18">
    <source>
        <dbReference type="SAM" id="MobiDB-lite"/>
    </source>
</evidence>
<sequence>MTEPDNVIADILKKIERERNIAIGANNLRKETSNAHVIQRCSTQIREAQKNIEYLEETLKKMTLKQRQQQQRHHHNHNGEGKSDGSSESQSEEEEEKTPVHKPAFTVLDLLKYECPSLGHRIQYMLQLLQFKMQVEEQYREANEKIYKLYEADGDRKSLSMAQEQRLDSDRRLQLIRKSLKQYQSLFVDVDEVARENAVINTYHKNSLTGVLSLTITAIRNVDHISSPLLERNPECTIVIKVDDTTRGTTKAVRTDRWNENFDIEVSHANELSFTIYDKQGNQDIPVALCWLPLSDIAEEIRRKKVSQQRGQQDTWISASSLQQHPGFSSNTTMGPQANNNGIISSGRDSLTLPSSGSSFSNSSPNDASNITSSCWFEMEPSGQILVTLGFIKTEKANQSPAFNGLGRHGAIRQRKEEVTEYHGHKFVQKQFYNIMCCAVCGDFLRYSGFQCEDCRFLCHKKCYKNVITKCISKSSTETDSDDETTLNHRIPHRFVQVTNRGTKWCCHCGYILPWGKKNIRKCAECGIMCHASCAHLVPDFCGMSLEKANEILTAIKMARERKALNDARKQKLQGLQQQQQQQQRSQLQQAEKIQEAQRAHRIHKVLPQVPKEIPYGQHGLTKAEQQEQKKQGPRDQPRFQLPGSHELLPVPAHQIPQAYKPSSLPEAYPQGAVTRDVTRPVLKEKKPSDTPSASSQQSAVSAKSVGAEINGGALNISDVTATVGQHIHHHHRHKHRHRHGLDDFRFIAVLGKGNFGKVMLAESVHTKELCAIKVLKKDFIIQNDEVESTKSEKRVFLIANKGHNPFLLNLHQCFQTENRIYFVMEYIAGGDLMWHVQQKRFTQKRAQFYAAEVLLALKFLHQNGVIYRDLKLDNILLASDGHIKLADYGLCKEKMWAGTKTSTFCGTPELMAPEILKEQGYDKAVDWWAFGVLLYQMLLTKSPFRGEDEDEVFNSILTDEPLYPINMAKEAVDILQRLLTRDPTKRLGAGTHDAEDIMKHPYFANINWDEIYRRQMIPPYVPEIRDPRAPACFDEEFTSQAAKLTPVNSILSPSMQEMFRGFTYTNDESNV</sequence>
<keyword evidence="11" id="KW-0862">Zinc</keyword>
<dbReference type="InterPro" id="IPR035892">
    <property type="entry name" value="C2_domain_sf"/>
</dbReference>
<evidence type="ECO:0000256" key="14">
    <source>
        <dbReference type="ARBA" id="ARBA00047470"/>
    </source>
</evidence>
<dbReference type="GeneID" id="62194348"/>
<dbReference type="PROSITE" id="PS51285">
    <property type="entry name" value="AGC_KINASE_CTER"/>
    <property type="match status" value="1"/>
</dbReference>
<dbReference type="InterPro" id="IPR008271">
    <property type="entry name" value="Ser/Thr_kinase_AS"/>
</dbReference>
<feature type="region of interest" description="Disordered" evidence="18">
    <location>
        <begin position="621"/>
        <end position="645"/>
    </location>
</feature>
<dbReference type="InterPro" id="IPR011072">
    <property type="entry name" value="HR1_rho-bd"/>
</dbReference>
<feature type="region of interest" description="Disordered" evidence="18">
    <location>
        <begin position="63"/>
        <end position="101"/>
    </location>
</feature>
<dbReference type="InterPro" id="IPR046349">
    <property type="entry name" value="C1-like_sf"/>
</dbReference>
<evidence type="ECO:0000259" key="19">
    <source>
        <dbReference type="PROSITE" id="PS50004"/>
    </source>
</evidence>
<dbReference type="KEGG" id="bnn:FOA43_000947"/>
<dbReference type="SMART" id="SM00742">
    <property type="entry name" value="Hr1"/>
    <property type="match status" value="2"/>
</dbReference>
<feature type="compositionally biased region" description="Low complexity" evidence="18">
    <location>
        <begin position="355"/>
        <end position="366"/>
    </location>
</feature>
<keyword evidence="3" id="KW-0723">Serine/threonine-protein kinase</keyword>
<dbReference type="SMART" id="SM00109">
    <property type="entry name" value="C1"/>
    <property type="match status" value="2"/>
</dbReference>
<feature type="domain" description="Protein kinase" evidence="20">
    <location>
        <begin position="745"/>
        <end position="1004"/>
    </location>
</feature>
<keyword evidence="12 17" id="KW-0067">ATP-binding</keyword>
<comment type="catalytic activity">
    <reaction evidence="14">
        <text>L-seryl-[protein] + ATP = O-phospho-L-seryl-[protein] + ADP + H(+)</text>
        <dbReference type="Rhea" id="RHEA:17989"/>
        <dbReference type="Rhea" id="RHEA-COMP:9863"/>
        <dbReference type="Rhea" id="RHEA-COMP:11604"/>
        <dbReference type="ChEBI" id="CHEBI:15378"/>
        <dbReference type="ChEBI" id="CHEBI:29999"/>
        <dbReference type="ChEBI" id="CHEBI:30616"/>
        <dbReference type="ChEBI" id="CHEBI:83421"/>
        <dbReference type="ChEBI" id="CHEBI:456216"/>
        <dbReference type="EC" id="2.7.11.13"/>
    </reaction>
</comment>
<dbReference type="PROSITE" id="PS50011">
    <property type="entry name" value="PROTEIN_KINASE_DOM"/>
    <property type="match status" value="1"/>
</dbReference>
<name>A0A875S000_EENNA</name>
<evidence type="ECO:0000256" key="5">
    <source>
        <dbReference type="ARBA" id="ARBA00022679"/>
    </source>
</evidence>
<dbReference type="PROSITE" id="PS50081">
    <property type="entry name" value="ZF_DAG_PE_2"/>
    <property type="match status" value="2"/>
</dbReference>
<evidence type="ECO:0000256" key="12">
    <source>
        <dbReference type="ARBA" id="ARBA00022840"/>
    </source>
</evidence>
<keyword evidence="7" id="KW-0677">Repeat</keyword>
<feature type="domain" description="Phorbol-ester/DAG-type" evidence="21">
    <location>
        <begin position="424"/>
        <end position="471"/>
    </location>
</feature>
<evidence type="ECO:0000313" key="24">
    <source>
        <dbReference type="EMBL" id="QPG73635.1"/>
    </source>
</evidence>
<comment type="similarity">
    <text evidence="1">Belongs to the protein kinase superfamily. AGC Ser/Thr protein kinase family. PKC subfamily.</text>
</comment>
<dbReference type="AlphaFoldDB" id="A0A875S000"/>
<dbReference type="Pfam" id="PF00069">
    <property type="entry name" value="Pkinase"/>
    <property type="match status" value="1"/>
</dbReference>
<evidence type="ECO:0000256" key="4">
    <source>
        <dbReference type="ARBA" id="ARBA00022553"/>
    </source>
</evidence>
<keyword evidence="25" id="KW-1185">Reference proteome</keyword>
<protein>
    <recommendedName>
        <fullName evidence="15">Protein kinase C-like 1</fullName>
        <ecNumber evidence="2">2.7.11.13</ecNumber>
    </recommendedName>
</protein>
<dbReference type="EMBL" id="CP064812">
    <property type="protein sequence ID" value="QPG73635.1"/>
    <property type="molecule type" value="Genomic_DNA"/>
</dbReference>
<keyword evidence="9" id="KW-0863">Zinc-finger</keyword>
<dbReference type="Proteomes" id="UP000662931">
    <property type="component" value="Chromosome 1"/>
</dbReference>
<evidence type="ECO:0000313" key="25">
    <source>
        <dbReference type="Proteomes" id="UP000662931"/>
    </source>
</evidence>
<evidence type="ECO:0000256" key="15">
    <source>
        <dbReference type="ARBA" id="ARBA00067241"/>
    </source>
</evidence>
<proteinExistence type="inferred from homology"/>
<feature type="domain" description="C2" evidence="19">
    <location>
        <begin position="193"/>
        <end position="310"/>
    </location>
</feature>
<feature type="compositionally biased region" description="Low complexity" evidence="18">
    <location>
        <begin position="573"/>
        <end position="590"/>
    </location>
</feature>
<keyword evidence="10" id="KW-0418">Kinase</keyword>
<gene>
    <name evidence="24" type="ORF">FOA43_000947</name>
</gene>
<dbReference type="PROSITE" id="PS50004">
    <property type="entry name" value="C2"/>
    <property type="match status" value="1"/>
</dbReference>
<feature type="domain" description="Phorbol-ester/DAG-type" evidence="21">
    <location>
        <begin position="492"/>
        <end position="542"/>
    </location>
</feature>
<keyword evidence="8 17" id="KW-0547">Nucleotide-binding</keyword>
<dbReference type="SMART" id="SM00220">
    <property type="entry name" value="S_TKc"/>
    <property type="match status" value="1"/>
</dbReference>
<dbReference type="InterPro" id="IPR011009">
    <property type="entry name" value="Kinase-like_dom_sf"/>
</dbReference>
<dbReference type="InterPro" id="IPR017892">
    <property type="entry name" value="Pkinase_C"/>
</dbReference>
<dbReference type="CDD" id="cd20823">
    <property type="entry name" value="C1_ScPKC1-like_rpt2"/>
    <property type="match status" value="1"/>
</dbReference>
<dbReference type="InterPro" id="IPR000008">
    <property type="entry name" value="C2_dom"/>
</dbReference>
<evidence type="ECO:0000259" key="23">
    <source>
        <dbReference type="PROSITE" id="PS51860"/>
    </source>
</evidence>
<dbReference type="RefSeq" id="XP_038777200.1">
    <property type="nucleotide sequence ID" value="XM_038921272.1"/>
</dbReference>
<dbReference type="InterPro" id="IPR037312">
    <property type="entry name" value="PKC-like_HR1"/>
</dbReference>
<dbReference type="PROSITE" id="PS00107">
    <property type="entry name" value="PROTEIN_KINASE_ATP"/>
    <property type="match status" value="1"/>
</dbReference>
<dbReference type="SUPFAM" id="SSF56112">
    <property type="entry name" value="Protein kinase-like (PK-like)"/>
    <property type="match status" value="1"/>
</dbReference>
<dbReference type="InterPro" id="IPR036274">
    <property type="entry name" value="HR1_rpt_sf"/>
</dbReference>
<feature type="region of interest" description="Disordered" evidence="18">
    <location>
        <begin position="322"/>
        <end position="366"/>
    </location>
</feature>
<feature type="compositionally biased region" description="Basic and acidic residues" evidence="18">
    <location>
        <begin position="625"/>
        <end position="638"/>
    </location>
</feature>
<dbReference type="SUPFAM" id="SSF49562">
    <property type="entry name" value="C2 domain (Calcium/lipid-binding domain, CaLB)"/>
    <property type="match status" value="1"/>
</dbReference>
<evidence type="ECO:0000256" key="3">
    <source>
        <dbReference type="ARBA" id="ARBA00022527"/>
    </source>
</evidence>